<dbReference type="GO" id="GO:0003700">
    <property type="term" value="F:DNA-binding transcription factor activity"/>
    <property type="evidence" value="ECO:0007669"/>
    <property type="project" value="TreeGrafter"/>
</dbReference>
<keyword evidence="3" id="KW-0804">Transcription</keyword>
<dbReference type="PROSITE" id="PS51077">
    <property type="entry name" value="HTH_ICLR"/>
    <property type="match status" value="1"/>
</dbReference>
<sequence>MLHSCCACQPVSGSRNAATRLEFRNAKLRKISMVAVMSTRARSRASGSFVRSTPGSQSLERGLALLRAFRVGGGALCNAELAARAGLPRPTVSRLTRSLVDAGFLAYDHGERGYRLTAVCLGLAQAYRSSERRLEVALPLMRGLAEGRRVNVGLAQSDGPDMIYLESVRLSRLGIFRRIVPGSRIPMSLTALGRAFLAGLPAGERKTMLRRLRQTHGAAWPSVQAEIDAAIRSVREVGLCRAEWQAGMTSLAVPLRAPDGVLYAINISFPEPLPHVEEATVAEYGRLLIALAAEVRAAWLRAEC</sequence>
<keyword evidence="1" id="KW-0805">Transcription regulation</keyword>
<accession>A0A556AJF8</accession>
<feature type="domain" description="IclR-ED" evidence="5">
    <location>
        <begin position="119"/>
        <end position="301"/>
    </location>
</feature>
<evidence type="ECO:0000313" key="7">
    <source>
        <dbReference type="Proteomes" id="UP000318405"/>
    </source>
</evidence>
<dbReference type="AlphaFoldDB" id="A0A556AJF8"/>
<protein>
    <submittedName>
        <fullName evidence="6">IclR family transcriptional regulator</fullName>
    </submittedName>
</protein>
<evidence type="ECO:0000256" key="2">
    <source>
        <dbReference type="ARBA" id="ARBA00023125"/>
    </source>
</evidence>
<dbReference type="Gene3D" id="3.30.450.40">
    <property type="match status" value="1"/>
</dbReference>
<reference evidence="6 7" key="1">
    <citation type="submission" date="2019-07" db="EMBL/GenBank/DDBJ databases">
        <title>Qingshengfaniella alkalisoli gen. nov., sp. nov., isolated from saline soil.</title>
        <authorList>
            <person name="Xu L."/>
            <person name="Huang X.-X."/>
            <person name="Sun J.-Q."/>
        </authorList>
    </citation>
    <scope>NUCLEOTIDE SEQUENCE [LARGE SCALE GENOMIC DNA]</scope>
    <source>
        <strain evidence="6 7">DSM 27279</strain>
    </source>
</reference>
<organism evidence="6 7">
    <name type="scientific">Verticiella sediminum</name>
    <dbReference type="NCBI Taxonomy" id="1247510"/>
    <lineage>
        <taxon>Bacteria</taxon>
        <taxon>Pseudomonadati</taxon>
        <taxon>Pseudomonadota</taxon>
        <taxon>Betaproteobacteria</taxon>
        <taxon>Burkholderiales</taxon>
        <taxon>Alcaligenaceae</taxon>
        <taxon>Verticiella</taxon>
    </lineage>
</organism>
<dbReference type="InterPro" id="IPR036390">
    <property type="entry name" value="WH_DNA-bd_sf"/>
</dbReference>
<dbReference type="SUPFAM" id="SSF46785">
    <property type="entry name" value="Winged helix' DNA-binding domain"/>
    <property type="match status" value="1"/>
</dbReference>
<dbReference type="InterPro" id="IPR050707">
    <property type="entry name" value="HTH_MetabolicPath_Reg"/>
</dbReference>
<dbReference type="GO" id="GO:0003677">
    <property type="term" value="F:DNA binding"/>
    <property type="evidence" value="ECO:0007669"/>
    <property type="project" value="UniProtKB-KW"/>
</dbReference>
<name>A0A556AJF8_9BURK</name>
<gene>
    <name evidence="6" type="ORF">FOZ76_16620</name>
</gene>
<dbReference type="Pfam" id="PF09339">
    <property type="entry name" value="HTH_IclR"/>
    <property type="match status" value="1"/>
</dbReference>
<comment type="caution">
    <text evidence="6">The sequence shown here is derived from an EMBL/GenBank/DDBJ whole genome shotgun (WGS) entry which is preliminary data.</text>
</comment>
<dbReference type="OrthoDB" id="5401369at2"/>
<dbReference type="SMART" id="SM00346">
    <property type="entry name" value="HTH_ICLR"/>
    <property type="match status" value="1"/>
</dbReference>
<proteinExistence type="predicted"/>
<evidence type="ECO:0000256" key="1">
    <source>
        <dbReference type="ARBA" id="ARBA00023015"/>
    </source>
</evidence>
<dbReference type="PANTHER" id="PTHR30136:SF33">
    <property type="entry name" value="TRANSCRIPTIONAL REGULATORY PROTEIN"/>
    <property type="match status" value="1"/>
</dbReference>
<dbReference type="SUPFAM" id="SSF55781">
    <property type="entry name" value="GAF domain-like"/>
    <property type="match status" value="1"/>
</dbReference>
<dbReference type="InterPro" id="IPR036388">
    <property type="entry name" value="WH-like_DNA-bd_sf"/>
</dbReference>
<dbReference type="RefSeq" id="WP_143949375.1">
    <property type="nucleotide sequence ID" value="NZ_BAABMB010000001.1"/>
</dbReference>
<dbReference type="GO" id="GO:0045892">
    <property type="term" value="P:negative regulation of DNA-templated transcription"/>
    <property type="evidence" value="ECO:0007669"/>
    <property type="project" value="TreeGrafter"/>
</dbReference>
<dbReference type="EMBL" id="VLTJ01000029">
    <property type="protein sequence ID" value="TSH93009.1"/>
    <property type="molecule type" value="Genomic_DNA"/>
</dbReference>
<dbReference type="PROSITE" id="PS51078">
    <property type="entry name" value="ICLR_ED"/>
    <property type="match status" value="1"/>
</dbReference>
<dbReference type="PANTHER" id="PTHR30136">
    <property type="entry name" value="HELIX-TURN-HELIX TRANSCRIPTIONAL REGULATOR, ICLR FAMILY"/>
    <property type="match status" value="1"/>
</dbReference>
<evidence type="ECO:0000256" key="3">
    <source>
        <dbReference type="ARBA" id="ARBA00023163"/>
    </source>
</evidence>
<keyword evidence="7" id="KW-1185">Reference proteome</keyword>
<dbReference type="Proteomes" id="UP000318405">
    <property type="component" value="Unassembled WGS sequence"/>
</dbReference>
<dbReference type="Pfam" id="PF01614">
    <property type="entry name" value="IclR_C"/>
    <property type="match status" value="1"/>
</dbReference>
<evidence type="ECO:0000259" key="4">
    <source>
        <dbReference type="PROSITE" id="PS51077"/>
    </source>
</evidence>
<dbReference type="Gene3D" id="1.10.10.10">
    <property type="entry name" value="Winged helix-like DNA-binding domain superfamily/Winged helix DNA-binding domain"/>
    <property type="match status" value="1"/>
</dbReference>
<dbReference type="InterPro" id="IPR014757">
    <property type="entry name" value="Tscrpt_reg_IclR_C"/>
</dbReference>
<evidence type="ECO:0000313" key="6">
    <source>
        <dbReference type="EMBL" id="TSH93009.1"/>
    </source>
</evidence>
<feature type="domain" description="HTH iclR-type" evidence="4">
    <location>
        <begin position="56"/>
        <end position="118"/>
    </location>
</feature>
<evidence type="ECO:0000259" key="5">
    <source>
        <dbReference type="PROSITE" id="PS51078"/>
    </source>
</evidence>
<dbReference type="InterPro" id="IPR029016">
    <property type="entry name" value="GAF-like_dom_sf"/>
</dbReference>
<keyword evidence="2" id="KW-0238">DNA-binding</keyword>
<dbReference type="InterPro" id="IPR005471">
    <property type="entry name" value="Tscrpt_reg_IclR_N"/>
</dbReference>